<dbReference type="SUPFAM" id="SSF47413">
    <property type="entry name" value="lambda repressor-like DNA-binding domains"/>
    <property type="match status" value="1"/>
</dbReference>
<sequence>MDTDERLLRAFGQRLRAVRTASGLSQEALAHAAGLHRTYVSSVERGERNIALLNILTLATVLQIDAGELVADLRRAPNPE</sequence>
<reference evidence="3 4" key="1">
    <citation type="submission" date="2018-12" db="EMBL/GenBank/DDBJ databases">
        <title>YIM 101343 draft genome.</title>
        <authorList>
            <person name="Chen X."/>
        </authorList>
    </citation>
    <scope>NUCLEOTIDE SEQUENCE [LARGE SCALE GENOMIC DNA]</scope>
    <source>
        <strain evidence="3 4">YIM 101343</strain>
    </source>
</reference>
<dbReference type="GO" id="GO:0003700">
    <property type="term" value="F:DNA-binding transcription factor activity"/>
    <property type="evidence" value="ECO:0007669"/>
    <property type="project" value="TreeGrafter"/>
</dbReference>
<dbReference type="SMART" id="SM00530">
    <property type="entry name" value="HTH_XRE"/>
    <property type="match status" value="1"/>
</dbReference>
<keyword evidence="1" id="KW-0238">DNA-binding</keyword>
<comment type="caution">
    <text evidence="3">The sequence shown here is derived from an EMBL/GenBank/DDBJ whole genome shotgun (WGS) entry which is preliminary data.</text>
</comment>
<dbReference type="InterPro" id="IPR050807">
    <property type="entry name" value="TransReg_Diox_bact_type"/>
</dbReference>
<proteinExistence type="predicted"/>
<dbReference type="OrthoDB" id="9814553at2"/>
<gene>
    <name evidence="3" type="ORF">EAH68_13735</name>
</gene>
<dbReference type="PANTHER" id="PTHR46797">
    <property type="entry name" value="HTH-TYPE TRANSCRIPTIONAL REGULATOR"/>
    <property type="match status" value="1"/>
</dbReference>
<dbReference type="PANTHER" id="PTHR46797:SF1">
    <property type="entry name" value="METHYLPHOSPHONATE SYNTHASE"/>
    <property type="match status" value="1"/>
</dbReference>
<feature type="domain" description="HTH cro/C1-type" evidence="2">
    <location>
        <begin position="15"/>
        <end position="69"/>
    </location>
</feature>
<dbReference type="CDD" id="cd00093">
    <property type="entry name" value="HTH_XRE"/>
    <property type="match status" value="1"/>
</dbReference>
<evidence type="ECO:0000259" key="2">
    <source>
        <dbReference type="PROSITE" id="PS50943"/>
    </source>
</evidence>
<dbReference type="Pfam" id="PF01381">
    <property type="entry name" value="HTH_3"/>
    <property type="match status" value="1"/>
</dbReference>
<keyword evidence="4" id="KW-1185">Reference proteome</keyword>
<dbReference type="EMBL" id="RXHJ01000024">
    <property type="protein sequence ID" value="RSZ61319.1"/>
    <property type="molecule type" value="Genomic_DNA"/>
</dbReference>
<dbReference type="Gene3D" id="1.10.260.40">
    <property type="entry name" value="lambda repressor-like DNA-binding domains"/>
    <property type="match status" value="1"/>
</dbReference>
<accession>A0A3R9ZCS9</accession>
<dbReference type="RefSeq" id="WP_126121914.1">
    <property type="nucleotide sequence ID" value="NZ_RXHJ01000024.1"/>
</dbReference>
<evidence type="ECO:0000313" key="4">
    <source>
        <dbReference type="Proteomes" id="UP000274907"/>
    </source>
</evidence>
<organism evidence="3 4">
    <name type="scientific">Corynebacterium hylobatis</name>
    <dbReference type="NCBI Taxonomy" id="1859290"/>
    <lineage>
        <taxon>Bacteria</taxon>
        <taxon>Bacillati</taxon>
        <taxon>Actinomycetota</taxon>
        <taxon>Actinomycetes</taxon>
        <taxon>Mycobacteriales</taxon>
        <taxon>Corynebacteriaceae</taxon>
        <taxon>Corynebacterium</taxon>
    </lineage>
</organism>
<evidence type="ECO:0000313" key="3">
    <source>
        <dbReference type="EMBL" id="RSZ61319.1"/>
    </source>
</evidence>
<dbReference type="GO" id="GO:0005829">
    <property type="term" value="C:cytosol"/>
    <property type="evidence" value="ECO:0007669"/>
    <property type="project" value="TreeGrafter"/>
</dbReference>
<dbReference type="InterPro" id="IPR001387">
    <property type="entry name" value="Cro/C1-type_HTH"/>
</dbReference>
<protein>
    <submittedName>
        <fullName evidence="3">XRE family transcriptional regulator</fullName>
    </submittedName>
</protein>
<name>A0A3R9ZCS9_9CORY</name>
<evidence type="ECO:0000256" key="1">
    <source>
        <dbReference type="ARBA" id="ARBA00023125"/>
    </source>
</evidence>
<dbReference type="Proteomes" id="UP000274907">
    <property type="component" value="Unassembled WGS sequence"/>
</dbReference>
<dbReference type="InterPro" id="IPR010982">
    <property type="entry name" value="Lambda_DNA-bd_dom_sf"/>
</dbReference>
<dbReference type="AlphaFoldDB" id="A0A3R9ZCS9"/>
<dbReference type="GO" id="GO:0003677">
    <property type="term" value="F:DNA binding"/>
    <property type="evidence" value="ECO:0007669"/>
    <property type="project" value="UniProtKB-KW"/>
</dbReference>
<dbReference type="PROSITE" id="PS50943">
    <property type="entry name" value="HTH_CROC1"/>
    <property type="match status" value="1"/>
</dbReference>